<keyword evidence="2" id="KW-1185">Reference proteome</keyword>
<name>A0ACC1QV41_9HYPO</name>
<evidence type="ECO:0000313" key="1">
    <source>
        <dbReference type="EMBL" id="KAJ3493702.1"/>
    </source>
</evidence>
<protein>
    <submittedName>
        <fullName evidence="1">Uncharacterized protein</fullName>
    </submittedName>
</protein>
<gene>
    <name evidence="1" type="ORF">NLG97_g4564</name>
</gene>
<comment type="caution">
    <text evidence="1">The sequence shown here is derived from an EMBL/GenBank/DDBJ whole genome shotgun (WGS) entry which is preliminary data.</text>
</comment>
<proteinExistence type="predicted"/>
<dbReference type="EMBL" id="JANAKD010000459">
    <property type="protein sequence ID" value="KAJ3493702.1"/>
    <property type="molecule type" value="Genomic_DNA"/>
</dbReference>
<dbReference type="Proteomes" id="UP001148737">
    <property type="component" value="Unassembled WGS sequence"/>
</dbReference>
<evidence type="ECO:0000313" key="2">
    <source>
        <dbReference type="Proteomes" id="UP001148737"/>
    </source>
</evidence>
<reference evidence="1" key="1">
    <citation type="submission" date="2022-07" db="EMBL/GenBank/DDBJ databases">
        <title>Genome Sequence of Lecanicillium saksenae.</title>
        <authorList>
            <person name="Buettner E."/>
        </authorList>
    </citation>
    <scope>NUCLEOTIDE SEQUENCE</scope>
    <source>
        <strain evidence="1">VT-O1</strain>
    </source>
</reference>
<sequence length="414" mass="46694">MYSRKSQVEIVSEAEPPSWDYLQCIRYYFTIARPSRALEHGKVVEPYFHPKHATYYICVTIADQLRNLARSRGRLLTPGEEPSFLGRLWEKYNQYLLQIVMTVNEHLHGNKHGEHDAQKRLIIPGVISYIYVLVGFDLGLASGLWLSHVKGFLAYTQHCGGPKAVIQTPGAHFPFARFFSKVVTFNTITPAKQQLLGYSDYTERQIETLLGYEFDMDNPFPMDARIAVVRITRLRHQVATGTISTLAVPHAIKKVFKKLSGVDIDSWVRKDNPLESDIAYEMGRIFCSAVWVYGLLTLPRSALSAWATTQPGIGSNASFESLLSFYTSQLLEQLRELFPLVAYKPSFKWALAVAGVATATRAPADRSFVDDCLLSIWLHPQSSGAVLICLEKLRAFWSSGKTGWEDCFDEPCAL</sequence>
<accession>A0ACC1QV41</accession>
<organism evidence="1 2">
    <name type="scientific">Lecanicillium saksenae</name>
    <dbReference type="NCBI Taxonomy" id="468837"/>
    <lineage>
        <taxon>Eukaryota</taxon>
        <taxon>Fungi</taxon>
        <taxon>Dikarya</taxon>
        <taxon>Ascomycota</taxon>
        <taxon>Pezizomycotina</taxon>
        <taxon>Sordariomycetes</taxon>
        <taxon>Hypocreomycetidae</taxon>
        <taxon>Hypocreales</taxon>
        <taxon>Cordycipitaceae</taxon>
        <taxon>Lecanicillium</taxon>
    </lineage>
</organism>